<dbReference type="KEGG" id="vg:77936807"/>
<dbReference type="GeneID" id="77936807"/>
<keyword evidence="2" id="KW-1185">Reference proteome</keyword>
<organism evidence="1 2">
    <name type="scientific">Pseudomonas phage vB_PaeM_PS119XW</name>
    <dbReference type="NCBI Taxonomy" id="2601632"/>
    <lineage>
        <taxon>Viruses</taxon>
        <taxon>Duplodnaviria</taxon>
        <taxon>Heunggongvirae</taxon>
        <taxon>Uroviricota</taxon>
        <taxon>Caudoviricetes</taxon>
        <taxon>Chimalliviridae</taxon>
        <taxon>Pawinskivirus</taxon>
        <taxon>Pawinskivirus PS119XW</taxon>
    </lineage>
</organism>
<dbReference type="Proteomes" id="UP000322144">
    <property type="component" value="Segment"/>
</dbReference>
<dbReference type="EMBL" id="MN103543">
    <property type="protein sequence ID" value="QEM41786.1"/>
    <property type="molecule type" value="Genomic_DNA"/>
</dbReference>
<name>A0A5C1K781_9CAUD</name>
<reference evidence="1 2" key="1">
    <citation type="submission" date="2019-06" db="EMBL/GenBank/DDBJ databases">
        <title>A distant relative of Phikzvirus genus phages from a therapeutic phage collection.</title>
        <authorList>
            <person name="Hejnowicz M.S."/>
            <person name="Dabrowski K."/>
            <person name="Gawor J."/>
            <person name="Weber-Dabrowska B."/>
            <person name="Gromadka R."/>
            <person name="Lobocka M.B."/>
        </authorList>
    </citation>
    <scope>NUCLEOTIDE SEQUENCE [LARGE SCALE GENOMIC DNA]</scope>
</reference>
<protein>
    <submittedName>
        <fullName evidence="1">Uncharacterized protein</fullName>
    </submittedName>
</protein>
<sequence>MLQQAYGVDLMDIVAGGHLDQNTTNWLGERSQTLRSNLSSMATSFFDQAQNLYQMISTSTAVQAMRNIVAKTDNSWMSNNIHGLYTLEQLQTANPIMQRYIMAQERLRGMYLNNMVEGYADSYVNHHGDRVGERHYDYRRVMDEVLVVNDDHTVVKQFYEEIPEGDKELSLYEKVDILRSWNLVNVALDENEMDPTSPVGNLLG</sequence>
<proteinExistence type="predicted"/>
<evidence type="ECO:0000313" key="2">
    <source>
        <dbReference type="Proteomes" id="UP000322144"/>
    </source>
</evidence>
<dbReference type="RefSeq" id="YP_010660797.1">
    <property type="nucleotide sequence ID" value="NC_070882.1"/>
</dbReference>
<accession>A0A5C1K781</accession>
<evidence type="ECO:0000313" key="1">
    <source>
        <dbReference type="EMBL" id="QEM41786.1"/>
    </source>
</evidence>